<organism evidence="4 5">
    <name type="scientific">Vigna mungo</name>
    <name type="common">Black gram</name>
    <name type="synonym">Phaseolus mungo</name>
    <dbReference type="NCBI Taxonomy" id="3915"/>
    <lineage>
        <taxon>Eukaryota</taxon>
        <taxon>Viridiplantae</taxon>
        <taxon>Streptophyta</taxon>
        <taxon>Embryophyta</taxon>
        <taxon>Tracheophyta</taxon>
        <taxon>Spermatophyta</taxon>
        <taxon>Magnoliopsida</taxon>
        <taxon>eudicotyledons</taxon>
        <taxon>Gunneridae</taxon>
        <taxon>Pentapetalae</taxon>
        <taxon>rosids</taxon>
        <taxon>fabids</taxon>
        <taxon>Fabales</taxon>
        <taxon>Fabaceae</taxon>
        <taxon>Papilionoideae</taxon>
        <taxon>50 kb inversion clade</taxon>
        <taxon>NPAAA clade</taxon>
        <taxon>indigoferoid/millettioid clade</taxon>
        <taxon>Phaseoleae</taxon>
        <taxon>Vigna</taxon>
    </lineage>
</organism>
<protein>
    <recommendedName>
        <fullName evidence="6">SGNH hydrolase-type esterase domain-containing protein</fullName>
    </recommendedName>
</protein>
<dbReference type="AlphaFoldDB" id="A0AAQ3NMR2"/>
<dbReference type="InterPro" id="IPR045136">
    <property type="entry name" value="Iah1-like"/>
</dbReference>
<keyword evidence="5" id="KW-1185">Reference proteome</keyword>
<dbReference type="FunFam" id="3.40.50.1110:FF:000002">
    <property type="entry name" value="isoamyl acetate-hydrolyzing esterase 1 homolog"/>
    <property type="match status" value="1"/>
</dbReference>
<dbReference type="EMBL" id="CP144696">
    <property type="protein sequence ID" value="WVZ11785.1"/>
    <property type="molecule type" value="Genomic_DNA"/>
</dbReference>
<dbReference type="GO" id="GO:0016042">
    <property type="term" value="P:lipid catabolic process"/>
    <property type="evidence" value="ECO:0007669"/>
    <property type="project" value="UniProtKB-KW"/>
</dbReference>
<evidence type="ECO:0000313" key="5">
    <source>
        <dbReference type="Proteomes" id="UP001374535"/>
    </source>
</evidence>
<evidence type="ECO:0000256" key="2">
    <source>
        <dbReference type="ARBA" id="ARBA00022801"/>
    </source>
</evidence>
<dbReference type="Proteomes" id="UP001374535">
    <property type="component" value="Chromosome 5"/>
</dbReference>
<dbReference type="InterPro" id="IPR036514">
    <property type="entry name" value="SGNH_hydro_sf"/>
</dbReference>
<evidence type="ECO:0008006" key="6">
    <source>
        <dbReference type="Google" id="ProtNLM"/>
    </source>
</evidence>
<dbReference type="Gene3D" id="3.40.50.1110">
    <property type="entry name" value="SGNH hydrolase"/>
    <property type="match status" value="1"/>
</dbReference>
<gene>
    <name evidence="4" type="ORF">V8G54_016315</name>
</gene>
<dbReference type="SUPFAM" id="SSF52266">
    <property type="entry name" value="SGNH hydrolase"/>
    <property type="match status" value="1"/>
</dbReference>
<evidence type="ECO:0000256" key="3">
    <source>
        <dbReference type="ARBA" id="ARBA00022963"/>
    </source>
</evidence>
<evidence type="ECO:0000256" key="1">
    <source>
        <dbReference type="ARBA" id="ARBA00008668"/>
    </source>
</evidence>
<dbReference type="InterPro" id="IPR001087">
    <property type="entry name" value="GDSL"/>
</dbReference>
<accession>A0AAQ3NMR2</accession>
<keyword evidence="2" id="KW-0378">Hydrolase</keyword>
<proteinExistence type="inferred from homology"/>
<dbReference type="PANTHER" id="PTHR14209:SF36">
    <property type="entry name" value="GDSL-LIKE LIPASE_ACYLHYDROLASE FAMILY PROTEIN, EXPRESSED"/>
    <property type="match status" value="1"/>
</dbReference>
<dbReference type="PANTHER" id="PTHR14209">
    <property type="entry name" value="ISOAMYL ACETATE-HYDROLYZING ESTERASE 1"/>
    <property type="match status" value="1"/>
</dbReference>
<reference evidence="4 5" key="1">
    <citation type="journal article" date="2023" name="Life. Sci Alliance">
        <title>Evolutionary insights into 3D genome organization and epigenetic landscape of Vigna mungo.</title>
        <authorList>
            <person name="Junaid A."/>
            <person name="Singh B."/>
            <person name="Bhatia S."/>
        </authorList>
    </citation>
    <scope>NUCLEOTIDE SEQUENCE [LARGE SCALE GENOMIC DNA]</scope>
    <source>
        <strain evidence="4">Urdbean</strain>
    </source>
</reference>
<keyword evidence="3" id="KW-0443">Lipid metabolism</keyword>
<keyword evidence="3" id="KW-0442">Lipid degradation</keyword>
<dbReference type="Pfam" id="PF00657">
    <property type="entry name" value="Lipase_GDSL"/>
    <property type="match status" value="1"/>
</dbReference>
<dbReference type="GO" id="GO:0016788">
    <property type="term" value="F:hydrolase activity, acting on ester bonds"/>
    <property type="evidence" value="ECO:0007669"/>
    <property type="project" value="InterPro"/>
</dbReference>
<sequence>MHRVKRVRFRTVTQHRIALARANTMMRPKIVLFGDSITEQSIRENGWGVPLANAYSRRADVLVRGYGGYNTRWAMFLLNHLFPLDSTTPPIATTIFFGANDAALLGRTSERQHVPIEEFKENLRKFVRHLKECSQTMQIVLITPPPLSEEGRLDYAKSQYGENATKVPERTNEVTGQYANACVEVANELGVWYINLWSKMQETDNWQTKFLRDGLHLTTEGNTVLYEEVIKVFNEAGLSVDNLPFDFPHHSKIDSEHPERAFQEVCDAPV</sequence>
<name>A0AAQ3NMR2_VIGMU</name>
<comment type="similarity">
    <text evidence="1">Belongs to the 'GDSL' lipolytic enzyme family.</text>
</comment>
<evidence type="ECO:0000313" key="4">
    <source>
        <dbReference type="EMBL" id="WVZ11785.1"/>
    </source>
</evidence>
<dbReference type="CDD" id="cd01838">
    <property type="entry name" value="Isoamyl_acetate_hydrolase_like"/>
    <property type="match status" value="1"/>
</dbReference>